<dbReference type="KEGG" id="sve:SVEN_3068"/>
<organism evidence="1 2">
    <name type="scientific">Streptomyces venezuelae (strain ATCC 10712 / CBS 650.69 / DSM 40230 / JCM 4526 / NBRC 13096 / PD 04745)</name>
    <dbReference type="NCBI Taxonomy" id="953739"/>
    <lineage>
        <taxon>Bacteria</taxon>
        <taxon>Bacillati</taxon>
        <taxon>Actinomycetota</taxon>
        <taxon>Actinomycetes</taxon>
        <taxon>Kitasatosporales</taxon>
        <taxon>Streptomycetaceae</taxon>
        <taxon>Streptomyces</taxon>
    </lineage>
</organism>
<sequence>MPDGCLPGGGGHYSGPANWEFDTVLDESPGVRFTYERPDASECSVYFAVPKPGEGYFIEDREEVNYVRDSGGSK</sequence>
<accession>F2R7R9</accession>
<protein>
    <submittedName>
        <fullName evidence="1">Uncharacterized protein</fullName>
    </submittedName>
</protein>
<evidence type="ECO:0000313" key="2">
    <source>
        <dbReference type="Proteomes" id="UP000006854"/>
    </source>
</evidence>
<keyword evidence="2" id="KW-1185">Reference proteome</keyword>
<dbReference type="EMBL" id="FR845719">
    <property type="protein sequence ID" value="CCA56354.1"/>
    <property type="molecule type" value="Genomic_DNA"/>
</dbReference>
<dbReference type="Proteomes" id="UP000006854">
    <property type="component" value="Chromosome"/>
</dbReference>
<reference evidence="1 2" key="1">
    <citation type="journal article" date="2011" name="BMC Genomics">
        <title>Genome-wide analysis of the role of GlnR in Streptomyces venezuelae provides new insights into global nitrogen regulation in actinomycetes.</title>
        <authorList>
            <person name="Pullan S.T."/>
            <person name="Bibb M.J."/>
            <person name="Merrick M."/>
        </authorList>
    </citation>
    <scope>NUCLEOTIDE SEQUENCE [LARGE SCALE GENOMIC DNA]</scope>
    <source>
        <strain evidence="2">ATCC 10712 / CBS 650.69 / DSM 40230 / JCM 4526 / NBRC 13096 / PD 04745</strain>
    </source>
</reference>
<dbReference type="HOGENOM" id="CLU_2686425_0_0_11"/>
<evidence type="ECO:0000313" key="1">
    <source>
        <dbReference type="EMBL" id="CCA56354.1"/>
    </source>
</evidence>
<proteinExistence type="predicted"/>
<name>F2R7R9_STRVP</name>
<gene>
    <name evidence="1" type="ordered locus">SVEN_3068</name>
</gene>
<dbReference type="AlphaFoldDB" id="F2R7R9"/>